<reference evidence="6 7" key="1">
    <citation type="journal article" date="2015" name="Sci. Rep.">
        <title>Genome of the facultative scuticociliatosis pathogen Pseudocohnilembus persalinus provides insight into its virulence through horizontal gene transfer.</title>
        <authorList>
            <person name="Xiong J."/>
            <person name="Wang G."/>
            <person name="Cheng J."/>
            <person name="Tian M."/>
            <person name="Pan X."/>
            <person name="Warren A."/>
            <person name="Jiang C."/>
            <person name="Yuan D."/>
            <person name="Miao W."/>
        </authorList>
    </citation>
    <scope>NUCLEOTIDE SEQUENCE [LARGE SCALE GENOMIC DNA]</scope>
    <source>
        <strain evidence="6">36N120E</strain>
    </source>
</reference>
<keyword evidence="2 4" id="KW-0547">Nucleotide-binding</keyword>
<feature type="domain" description="AAA+ ATPase" evidence="5">
    <location>
        <begin position="206"/>
        <end position="342"/>
    </location>
</feature>
<evidence type="ECO:0000313" key="7">
    <source>
        <dbReference type="Proteomes" id="UP000054937"/>
    </source>
</evidence>
<dbReference type="OrthoDB" id="2187at2759"/>
<evidence type="ECO:0000256" key="2">
    <source>
        <dbReference type="ARBA" id="ARBA00022741"/>
    </source>
</evidence>
<dbReference type="InterPro" id="IPR003960">
    <property type="entry name" value="ATPase_AAA_CS"/>
</dbReference>
<comment type="similarity">
    <text evidence="1 4">Belongs to the AAA ATPase family.</text>
</comment>
<dbReference type="SUPFAM" id="SSF52540">
    <property type="entry name" value="P-loop containing nucleoside triphosphate hydrolases"/>
    <property type="match status" value="2"/>
</dbReference>
<dbReference type="Proteomes" id="UP000054937">
    <property type="component" value="Unassembled WGS sequence"/>
</dbReference>
<dbReference type="InterPro" id="IPR027417">
    <property type="entry name" value="P-loop_NTPase"/>
</dbReference>
<dbReference type="FunFam" id="3.40.50.300:FF:000149">
    <property type="entry name" value="Nuclear valosin-containing protein-like"/>
    <property type="match status" value="1"/>
</dbReference>
<dbReference type="SMART" id="SM00382">
    <property type="entry name" value="AAA"/>
    <property type="match status" value="1"/>
</dbReference>
<dbReference type="GO" id="GO:0016558">
    <property type="term" value="P:protein import into peroxisome matrix"/>
    <property type="evidence" value="ECO:0007669"/>
    <property type="project" value="TreeGrafter"/>
</dbReference>
<dbReference type="PROSITE" id="PS00674">
    <property type="entry name" value="AAA"/>
    <property type="match status" value="1"/>
</dbReference>
<dbReference type="GO" id="GO:0005524">
    <property type="term" value="F:ATP binding"/>
    <property type="evidence" value="ECO:0007669"/>
    <property type="project" value="UniProtKB-KW"/>
</dbReference>
<keyword evidence="3 4" id="KW-0067">ATP-binding</keyword>
<dbReference type="Gene3D" id="1.10.8.60">
    <property type="match status" value="2"/>
</dbReference>
<dbReference type="PANTHER" id="PTHR23077:SF12">
    <property type="entry name" value="PEROXISOMAL ATPASE PEX1"/>
    <property type="match status" value="1"/>
</dbReference>
<name>A0A0V0R069_PSEPJ</name>
<dbReference type="Gene3D" id="3.40.50.300">
    <property type="entry name" value="P-loop containing nucleotide triphosphate hydrolases"/>
    <property type="match status" value="2"/>
</dbReference>
<accession>A0A0V0R069</accession>
<organism evidence="6 7">
    <name type="scientific">Pseudocohnilembus persalinus</name>
    <name type="common">Ciliate</name>
    <dbReference type="NCBI Taxonomy" id="266149"/>
    <lineage>
        <taxon>Eukaryota</taxon>
        <taxon>Sar</taxon>
        <taxon>Alveolata</taxon>
        <taxon>Ciliophora</taxon>
        <taxon>Intramacronucleata</taxon>
        <taxon>Oligohymenophorea</taxon>
        <taxon>Scuticociliatia</taxon>
        <taxon>Philasterida</taxon>
        <taxon>Pseudocohnilembidae</taxon>
        <taxon>Pseudocohnilembus</taxon>
    </lineage>
</organism>
<proteinExistence type="inferred from homology"/>
<protein>
    <submittedName>
        <fullName evidence="6">p-loop containing nucleoside triphosphate hydrolase</fullName>
    </submittedName>
</protein>
<dbReference type="GO" id="GO:0005829">
    <property type="term" value="C:cytosol"/>
    <property type="evidence" value="ECO:0007669"/>
    <property type="project" value="TreeGrafter"/>
</dbReference>
<evidence type="ECO:0000256" key="4">
    <source>
        <dbReference type="RuleBase" id="RU003651"/>
    </source>
</evidence>
<keyword evidence="6" id="KW-0378">Hydrolase</keyword>
<dbReference type="OMA" id="FNDQTID"/>
<evidence type="ECO:0000256" key="3">
    <source>
        <dbReference type="ARBA" id="ARBA00022840"/>
    </source>
</evidence>
<gene>
    <name evidence="6" type="ORF">PPERSA_10331</name>
</gene>
<dbReference type="GO" id="GO:0016887">
    <property type="term" value="F:ATP hydrolysis activity"/>
    <property type="evidence" value="ECO:0007669"/>
    <property type="project" value="InterPro"/>
</dbReference>
<comment type="caution">
    <text evidence="6">The sequence shown here is derived from an EMBL/GenBank/DDBJ whole genome shotgun (WGS) entry which is preliminary data.</text>
</comment>
<dbReference type="GO" id="GO:0005778">
    <property type="term" value="C:peroxisomal membrane"/>
    <property type="evidence" value="ECO:0007669"/>
    <property type="project" value="TreeGrafter"/>
</dbReference>
<dbReference type="Pfam" id="PF00004">
    <property type="entry name" value="AAA"/>
    <property type="match status" value="1"/>
</dbReference>
<dbReference type="InterPro" id="IPR003959">
    <property type="entry name" value="ATPase_AAA_core"/>
</dbReference>
<dbReference type="InParanoid" id="A0A0V0R069"/>
<dbReference type="AlphaFoldDB" id="A0A0V0R069"/>
<keyword evidence="7" id="KW-1185">Reference proteome</keyword>
<evidence type="ECO:0000259" key="5">
    <source>
        <dbReference type="SMART" id="SM00382"/>
    </source>
</evidence>
<evidence type="ECO:0000313" key="6">
    <source>
        <dbReference type="EMBL" id="KRX07943.1"/>
    </source>
</evidence>
<dbReference type="InterPro" id="IPR050168">
    <property type="entry name" value="AAA_ATPase_domain"/>
</dbReference>
<sequence length="459" mass="53515">MGENNLNNLKVLFIDNIEILCKHPERIDFQQTQDILISNVMAKYLRDKIKQYPQIHFIITAQSQDHINEKLIKNLYENIKLIAPNYVLRKKFLENQELFQQQDKFDFNDQTIDQFANLTDNFTIGDFFTLFEQIQQILEINQNNTINKQEIEEEIQKLQNFSFKSASKFPQFEHVGGLNQTKESLKETFQLPIRYEFLFKKIDIKIPRGVFLYGPTGCGKTYMAQATANELGLNYLSIKGPELLNKYIGQSEQSVRDVFEKAQSMKPCIIFFDEFDAIVPRRNSGSTGVTDRVVNQFLTYLDGVASLDGVYILAASSRPELIDPALLRPGRLDKHLYVNFPDLEERLNILKIYGKELDLEGFTLEDIAQQTEFSTSADLVALLKELRLKLANELFENKTEAELQNINISDLKITKEFYEKVLKDFRRSLSKQEVQYQHQNYEQFQSKQPDVNKQKTTLY</sequence>
<dbReference type="InterPro" id="IPR003593">
    <property type="entry name" value="AAA+_ATPase"/>
</dbReference>
<dbReference type="PANTHER" id="PTHR23077">
    <property type="entry name" value="AAA-FAMILY ATPASE"/>
    <property type="match status" value="1"/>
</dbReference>
<dbReference type="EMBL" id="LDAU01000078">
    <property type="protein sequence ID" value="KRX07943.1"/>
    <property type="molecule type" value="Genomic_DNA"/>
</dbReference>
<evidence type="ECO:0000256" key="1">
    <source>
        <dbReference type="ARBA" id="ARBA00006914"/>
    </source>
</evidence>